<dbReference type="SUPFAM" id="SSF52540">
    <property type="entry name" value="P-loop containing nucleoside triphosphate hydrolases"/>
    <property type="match status" value="1"/>
</dbReference>
<dbReference type="Pfam" id="PF23162">
    <property type="entry name" value="AEP_C962R"/>
    <property type="match status" value="1"/>
</dbReference>
<dbReference type="PROSITE" id="PS51206">
    <property type="entry name" value="SF3_HELICASE_1"/>
    <property type="match status" value="1"/>
</dbReference>
<dbReference type="Pfam" id="PF08707">
    <property type="entry name" value="PriCT_2"/>
    <property type="match status" value="1"/>
</dbReference>
<dbReference type="InterPro" id="IPR014015">
    <property type="entry name" value="Helicase_SF3_DNA-vir"/>
</dbReference>
<evidence type="ECO:0000256" key="2">
    <source>
        <dbReference type="ARBA" id="ARBA00022801"/>
    </source>
</evidence>
<evidence type="ECO:0000259" key="5">
    <source>
        <dbReference type="PROSITE" id="PS51206"/>
    </source>
</evidence>
<dbReference type="OrthoDB" id="987at10239"/>
<dbReference type="Gene3D" id="3.40.50.300">
    <property type="entry name" value="P-loop containing nucleotide triphosphate hydrolases"/>
    <property type="match status" value="1"/>
</dbReference>
<dbReference type="Pfam" id="PF08706">
    <property type="entry name" value="D5_N"/>
    <property type="match status" value="1"/>
</dbReference>
<evidence type="ECO:0000256" key="3">
    <source>
        <dbReference type="ARBA" id="ARBA00022840"/>
    </source>
</evidence>
<evidence type="ECO:0000256" key="1">
    <source>
        <dbReference type="ARBA" id="ARBA00022741"/>
    </source>
</evidence>
<organism evidence="6 7">
    <name type="scientific">common midwife toad virus-NL</name>
    <dbReference type="NCBI Taxonomy" id="2849710"/>
    <lineage>
        <taxon>Viruses</taxon>
        <taxon>Varidnaviria</taxon>
        <taxon>Bamfordvirae</taxon>
        <taxon>Nucleocytoviricota</taxon>
        <taxon>Megaviricetes</taxon>
        <taxon>Pimascovirales</taxon>
        <taxon>Pimascovirales incertae sedis</taxon>
        <taxon>Iridoviridae</taxon>
        <taxon>Alphairidovirinae</taxon>
        <taxon>Ranavirus</taxon>
        <taxon>Ranavirus alytes1</taxon>
        <taxon>Common midwife toad virus</taxon>
    </lineage>
</organism>
<keyword evidence="2" id="KW-0378">Hydrolase</keyword>
<dbReference type="GO" id="GO:0005524">
    <property type="term" value="F:ATP binding"/>
    <property type="evidence" value="ECO:0007669"/>
    <property type="project" value="UniProtKB-KW"/>
</dbReference>
<dbReference type="InterPro" id="IPR027417">
    <property type="entry name" value="P-loop_NTPase"/>
</dbReference>
<dbReference type="PANTHER" id="PTHR35372">
    <property type="entry name" value="ATP BINDING PROTEIN-RELATED"/>
    <property type="match status" value="1"/>
</dbReference>
<evidence type="ECO:0000313" key="6">
    <source>
        <dbReference type="EMBL" id="AIW68578.1"/>
    </source>
</evidence>
<dbReference type="Proteomes" id="UP000146922">
    <property type="component" value="Segment"/>
</dbReference>
<sequence length="975" mass="108849">MANATIKYTTMDLYGILKSCKCSSDERLTHQSLSGGRFSVTGSKVGEFWRAVADRIESGEPIDISEARQKETPLTLDFDVVDKDCKEPVPDVLVNNIHAAVARWARSSLKPAPEDRDLCGVVLTKPVRQCAKGWKKGFHIQYPKLVLETGVAKNLVVGPALRPICSKVWEAVAGTAKDYLDPLSCTVPWLVYGASKPDEPFAWKIARTLDHAGKTIDFNTAFGDVETPPSWGRPTSDRHREAMVLSIHPAGRSVFFRRYDFTAANPGRVTRLADYSAVMAKLDVARQRKPAWNTDATKAHRLKRVTELTAMLTADLADDRQTWLNVGFCLWQQTSGSAEGYKVWLSFSKKSDKCDEDECWTIWNNQMRPNSFTEGTLVYLAQKHNPGAYLNWLQVKSTPVNDIGTNVAMAKIMWDYYGHQFVCCGGKTQTWYRFDGLTWVESNQGTDLRSLISAEGGPLRRLLMRQLDAVTAAKARGGRDSGNEDEDDEEDSATDEDDSNPWDSELRRLDSEVLDAMVKRLRNNLKGIEMTGVKNNVLRECAELFYQPEFGDVIDSDPLLFAFANGIYDFREGCLRDGRPEDKLSRRAPVDFVMFGPIPKARHPDNSPVMRPKRMPGESVQDHARRLAECFEQDDVSASAGTMGKEDVESFSCNPNDFKGPVTKLLAFFASVFPDEGTRRFFLRNAAATFVGGNPDKVVLFWTGTGNNGKTVTQTLFEKMLGCFAVKMSTQTLTGRKPSAGSANPEMARLGGGVRWAVMEEPNSDETINAGTLKSMTGNDSFFARDLYCAGKTTFEIKPMFKLHVICNALPGIKDADQATWNRVRVVPFESTFVTPGTTAPADAKYVFPADTDITRKLDRLTAPLAWYLVYCWACIQNERVKYVPPPKVMEATMAYQKEHDLFRQFAEEMLRKDPDSTLTCDDAYTAFRDWTSANSPHGTVRRPKGQVVKCLEAILGKKTVDGWPGYAVGAEQQE</sequence>
<dbReference type="InterPro" id="IPR014819">
    <property type="entry name" value="PriCT_2"/>
</dbReference>
<dbReference type="PANTHER" id="PTHR35372:SF2">
    <property type="entry name" value="SF3 HELICASE DOMAIN-CONTAINING PROTEIN"/>
    <property type="match status" value="1"/>
</dbReference>
<dbReference type="InterPro" id="IPR051620">
    <property type="entry name" value="ORF904-like_C"/>
</dbReference>
<dbReference type="NCBIfam" id="TIGR01613">
    <property type="entry name" value="primase_Cterm"/>
    <property type="match status" value="1"/>
</dbReference>
<proteinExistence type="predicted"/>
<dbReference type="GO" id="GO:0016817">
    <property type="term" value="F:hydrolase activity, acting on acid anhydrides"/>
    <property type="evidence" value="ECO:0007669"/>
    <property type="project" value="InterPro"/>
</dbReference>
<evidence type="ECO:0000256" key="4">
    <source>
        <dbReference type="SAM" id="MobiDB-lite"/>
    </source>
</evidence>
<keyword evidence="7" id="KW-1185">Reference proteome</keyword>
<name>A0A0A0VCG7_9VIRU</name>
<dbReference type="InterPro" id="IPR014818">
    <property type="entry name" value="Phage/plasmid_primase_P4_C"/>
</dbReference>
<dbReference type="InterPro" id="IPR056443">
    <property type="entry name" value="AEP_C962R"/>
</dbReference>
<reference evidence="6 7" key="1">
    <citation type="submission" date="2014-10" db="EMBL/GenBank/DDBJ databases">
        <authorList>
            <person name="van Beurden S.J."/>
            <person name="Hughes J."/>
            <person name="Saucedo B."/>
            <person name="Rijks J."/>
            <person name="Kik M."/>
            <person name="Haenen O.L.M."/>
            <person name="Engelsma M.Y."/>
            <person name="Grone A."/>
            <person name="Verheije H."/>
            <person name="Wilkie G."/>
        </authorList>
    </citation>
    <scope>NUCLEOTIDE SEQUENCE [LARGE SCALE GENOMIC DNA]</scope>
    <source>
        <strain evidence="6">Pelophylax kl. esculentus/2013/NL</strain>
    </source>
</reference>
<dbReference type="InterPro" id="IPR006500">
    <property type="entry name" value="Helicase_put_C_phage/plasmid"/>
</dbReference>
<dbReference type="EMBL" id="KP056312">
    <property type="protein sequence ID" value="AIW68578.1"/>
    <property type="molecule type" value="Genomic_DNA"/>
</dbReference>
<evidence type="ECO:0000313" key="7">
    <source>
        <dbReference type="Proteomes" id="UP000146922"/>
    </source>
</evidence>
<feature type="region of interest" description="Disordered" evidence="4">
    <location>
        <begin position="473"/>
        <end position="505"/>
    </location>
</feature>
<accession>A0A0A0VCG7</accession>
<keyword evidence="3" id="KW-0067">ATP-binding</keyword>
<keyword evidence="1" id="KW-0547">Nucleotide-binding</keyword>
<feature type="domain" description="SF3 helicase" evidence="5">
    <location>
        <begin position="660"/>
        <end position="842"/>
    </location>
</feature>
<protein>
    <submittedName>
        <fullName evidence="6">Putative D5 family NTPase/ATPase</fullName>
    </submittedName>
</protein>
<feature type="compositionally biased region" description="Acidic residues" evidence="4">
    <location>
        <begin position="483"/>
        <end position="500"/>
    </location>
</feature>